<dbReference type="GO" id="GO:0008270">
    <property type="term" value="F:zinc ion binding"/>
    <property type="evidence" value="ECO:0007669"/>
    <property type="project" value="UniProtKB-UniRule"/>
</dbReference>
<feature type="binding site" evidence="7">
    <location>
        <position position="16"/>
    </location>
    <ligand>
        <name>Zn(2+)</name>
        <dbReference type="ChEBI" id="CHEBI:29105"/>
    </ligand>
</feature>
<dbReference type="Gene3D" id="2.20.25.100">
    <property type="entry name" value="Zn-binding ribosomal proteins"/>
    <property type="match status" value="1"/>
</dbReference>
<reference evidence="9" key="1">
    <citation type="submission" date="2020-06" db="EMBL/GenBank/DDBJ databases">
        <title>Unique genomic features of the anaerobic methanotrophic archaea.</title>
        <authorList>
            <person name="Chadwick G.L."/>
            <person name="Skennerton C.T."/>
            <person name="Laso-Perez R."/>
            <person name="Leu A.O."/>
            <person name="Speth D.R."/>
            <person name="Yu H."/>
            <person name="Morgan-Lang C."/>
            <person name="Hatzenpichler R."/>
            <person name="Goudeau D."/>
            <person name="Malmstrom R."/>
            <person name="Brazelton W.J."/>
            <person name="Woyke T."/>
            <person name="Hallam S.J."/>
            <person name="Tyson G.W."/>
            <person name="Wegener G."/>
            <person name="Boetius A."/>
            <person name="Orphan V."/>
        </authorList>
    </citation>
    <scope>NUCLEOTIDE SEQUENCE</scope>
</reference>
<evidence type="ECO:0000256" key="1">
    <source>
        <dbReference type="ARBA" id="ARBA00010919"/>
    </source>
</evidence>
<dbReference type="Pfam" id="PF01667">
    <property type="entry name" value="Ribosomal_S27e"/>
    <property type="match status" value="1"/>
</dbReference>
<feature type="binding site" evidence="7">
    <location>
        <position position="19"/>
    </location>
    <ligand>
        <name>Zn(2+)</name>
        <dbReference type="ChEBI" id="CHEBI:29105"/>
    </ligand>
</feature>
<dbReference type="SUPFAM" id="SSF57829">
    <property type="entry name" value="Zn-binding ribosomal proteins"/>
    <property type="match status" value="1"/>
</dbReference>
<gene>
    <name evidence="7" type="primary">rps27e</name>
    <name evidence="9" type="ORF">GHLBPCAD_00028</name>
</gene>
<keyword evidence="3 7" id="KW-0863">Zinc-finger</keyword>
<evidence type="ECO:0000256" key="7">
    <source>
        <dbReference type="HAMAP-Rule" id="MF_00371"/>
    </source>
</evidence>
<dbReference type="GO" id="GO:0006412">
    <property type="term" value="P:translation"/>
    <property type="evidence" value="ECO:0007669"/>
    <property type="project" value="UniProtKB-UniRule"/>
</dbReference>
<dbReference type="InterPro" id="IPR000592">
    <property type="entry name" value="Ribosomal_eS27"/>
</dbReference>
<sequence>MRRVGKTQSNFLKVKCTDCENEQVVFDHAATTVQCNVCGRTLVEPRGGKSEIKSKVIEVLD</sequence>
<feature type="zinc finger region" description="C4-type" evidence="7">
    <location>
        <begin position="16"/>
        <end position="38"/>
    </location>
</feature>
<evidence type="ECO:0000256" key="2">
    <source>
        <dbReference type="ARBA" id="ARBA00022723"/>
    </source>
</evidence>
<dbReference type="GO" id="GO:0003735">
    <property type="term" value="F:structural constituent of ribosome"/>
    <property type="evidence" value="ECO:0007669"/>
    <property type="project" value="InterPro"/>
</dbReference>
<comment type="similarity">
    <text evidence="1 7 8">Belongs to the eukaryotic ribosomal protein eS27 family.</text>
</comment>
<evidence type="ECO:0000256" key="8">
    <source>
        <dbReference type="RuleBase" id="RU000671"/>
    </source>
</evidence>
<dbReference type="PROSITE" id="PS01168">
    <property type="entry name" value="RIBOSOMAL_S27E"/>
    <property type="match status" value="1"/>
</dbReference>
<evidence type="ECO:0000256" key="4">
    <source>
        <dbReference type="ARBA" id="ARBA00022833"/>
    </source>
</evidence>
<dbReference type="GO" id="GO:0005840">
    <property type="term" value="C:ribosome"/>
    <property type="evidence" value="ECO:0007669"/>
    <property type="project" value="UniProtKB-KW"/>
</dbReference>
<dbReference type="AlphaFoldDB" id="A0A7G9ZAQ5"/>
<proteinExistence type="inferred from homology"/>
<evidence type="ECO:0000256" key="3">
    <source>
        <dbReference type="ARBA" id="ARBA00022771"/>
    </source>
</evidence>
<keyword evidence="4 7" id="KW-0862">Zinc</keyword>
<comment type="cofactor">
    <cofactor evidence="7 8">
        <name>Zn(2+)</name>
        <dbReference type="ChEBI" id="CHEBI:29105"/>
    </cofactor>
    <text evidence="7 8">Binds 1 zinc ion per subunit.</text>
</comment>
<feature type="binding site" evidence="7">
    <location>
        <position position="38"/>
    </location>
    <ligand>
        <name>Zn(2+)</name>
        <dbReference type="ChEBI" id="CHEBI:29105"/>
    </ligand>
</feature>
<evidence type="ECO:0000313" key="9">
    <source>
        <dbReference type="EMBL" id="QNO57339.1"/>
    </source>
</evidence>
<dbReference type="FunFam" id="2.20.25.100:FF:000002">
    <property type="entry name" value="30S ribosomal protein S27e"/>
    <property type="match status" value="1"/>
</dbReference>
<comment type="subunit">
    <text evidence="7">Part of the 30S ribosomal subunit.</text>
</comment>
<keyword evidence="5 7" id="KW-0689">Ribosomal protein</keyword>
<name>A0A7G9ZAQ5_9EURY</name>
<dbReference type="EMBL" id="MT631685">
    <property type="protein sequence ID" value="QNO57339.1"/>
    <property type="molecule type" value="Genomic_DNA"/>
</dbReference>
<dbReference type="GO" id="GO:1990904">
    <property type="term" value="C:ribonucleoprotein complex"/>
    <property type="evidence" value="ECO:0007669"/>
    <property type="project" value="UniProtKB-KW"/>
</dbReference>
<feature type="binding site" evidence="7">
    <location>
        <position position="35"/>
    </location>
    <ligand>
        <name>Zn(2+)</name>
        <dbReference type="ChEBI" id="CHEBI:29105"/>
    </ligand>
</feature>
<dbReference type="HAMAP" id="MF_00371">
    <property type="entry name" value="Ribosomal_eS27"/>
    <property type="match status" value="1"/>
</dbReference>
<evidence type="ECO:0000256" key="6">
    <source>
        <dbReference type="ARBA" id="ARBA00023274"/>
    </source>
</evidence>
<accession>A0A7G9ZAQ5</accession>
<evidence type="ECO:0000256" key="5">
    <source>
        <dbReference type="ARBA" id="ARBA00022980"/>
    </source>
</evidence>
<keyword evidence="6 7" id="KW-0687">Ribonucleoprotein</keyword>
<keyword evidence="2 7" id="KW-0479">Metal-binding</keyword>
<protein>
    <recommendedName>
        <fullName evidence="7">Small ribosomal subunit protein eS27</fullName>
    </recommendedName>
</protein>
<dbReference type="InterPro" id="IPR023407">
    <property type="entry name" value="Ribosomal_eS27_Zn-bd_dom_sf"/>
</dbReference>
<dbReference type="InterPro" id="IPR011332">
    <property type="entry name" value="Ribosomal_zn-bd"/>
</dbReference>
<dbReference type="NCBIfam" id="NF001629">
    <property type="entry name" value="PRK00415.1"/>
    <property type="match status" value="1"/>
</dbReference>
<organism evidence="9">
    <name type="scientific">Candidatus Methanophaga sp. ANME-1 ERB7</name>
    <dbReference type="NCBI Taxonomy" id="2759913"/>
    <lineage>
        <taxon>Archaea</taxon>
        <taxon>Methanobacteriati</taxon>
        <taxon>Methanobacteriota</taxon>
        <taxon>Stenosarchaea group</taxon>
        <taxon>Methanomicrobia</taxon>
        <taxon>Candidatus Methanophagales</taxon>
        <taxon>Candidatus Methanophagaceae</taxon>
        <taxon>Candidatus Methanophaga</taxon>
    </lineage>
</organism>